<evidence type="ECO:0000259" key="2">
    <source>
        <dbReference type="Pfam" id="PF03795"/>
    </source>
</evidence>
<dbReference type="EMBL" id="BSFP01000032">
    <property type="protein sequence ID" value="GLL03273.1"/>
    <property type="molecule type" value="Genomic_DNA"/>
</dbReference>
<evidence type="ECO:0000256" key="1">
    <source>
        <dbReference type="ARBA" id="ARBA00007689"/>
    </source>
</evidence>
<dbReference type="InterPro" id="IPR005545">
    <property type="entry name" value="YCII"/>
</dbReference>
<comment type="similarity">
    <text evidence="1">Belongs to the YciI family.</text>
</comment>
<evidence type="ECO:0000313" key="4">
    <source>
        <dbReference type="Proteomes" id="UP001143480"/>
    </source>
</evidence>
<dbReference type="PANTHER" id="PTHR35174:SF3">
    <property type="entry name" value="BLL7171 PROTEIN"/>
    <property type="match status" value="1"/>
</dbReference>
<dbReference type="PANTHER" id="PTHR35174">
    <property type="entry name" value="BLL7171 PROTEIN-RELATED"/>
    <property type="match status" value="1"/>
</dbReference>
<name>A0A9W6KLB0_9ACTN</name>
<feature type="domain" description="YCII-related" evidence="2">
    <location>
        <begin position="1"/>
        <end position="113"/>
    </location>
</feature>
<accession>A0A9W6KLB0</accession>
<evidence type="ECO:0000313" key="3">
    <source>
        <dbReference type="EMBL" id="GLL03273.1"/>
    </source>
</evidence>
<proteinExistence type="inferred from homology"/>
<reference evidence="3" key="2">
    <citation type="submission" date="2023-01" db="EMBL/GenBank/DDBJ databases">
        <authorList>
            <person name="Sun Q."/>
            <person name="Evtushenko L."/>
        </authorList>
    </citation>
    <scope>NUCLEOTIDE SEQUENCE</scope>
    <source>
        <strain evidence="3">VKM Ac-1321</strain>
    </source>
</reference>
<dbReference type="InterPro" id="IPR011008">
    <property type="entry name" value="Dimeric_a/b-barrel"/>
</dbReference>
<dbReference type="Gene3D" id="3.30.70.1060">
    <property type="entry name" value="Dimeric alpha+beta barrel"/>
    <property type="match status" value="1"/>
</dbReference>
<protein>
    <recommendedName>
        <fullName evidence="2">YCII-related domain-containing protein</fullName>
    </recommendedName>
</protein>
<organism evidence="3 4">
    <name type="scientific">Dactylosporangium matsuzakiense</name>
    <dbReference type="NCBI Taxonomy" id="53360"/>
    <lineage>
        <taxon>Bacteria</taxon>
        <taxon>Bacillati</taxon>
        <taxon>Actinomycetota</taxon>
        <taxon>Actinomycetes</taxon>
        <taxon>Micromonosporales</taxon>
        <taxon>Micromonosporaceae</taxon>
        <taxon>Dactylosporangium</taxon>
    </lineage>
</organism>
<keyword evidence="4" id="KW-1185">Reference proteome</keyword>
<reference evidence="3" key="1">
    <citation type="journal article" date="2014" name="Int. J. Syst. Evol. Microbiol.">
        <title>Complete genome sequence of Corynebacterium casei LMG S-19264T (=DSM 44701T), isolated from a smear-ripened cheese.</title>
        <authorList>
            <consortium name="US DOE Joint Genome Institute (JGI-PGF)"/>
            <person name="Walter F."/>
            <person name="Albersmeier A."/>
            <person name="Kalinowski J."/>
            <person name="Ruckert C."/>
        </authorList>
    </citation>
    <scope>NUCLEOTIDE SEQUENCE</scope>
    <source>
        <strain evidence="3">VKM Ac-1321</strain>
    </source>
</reference>
<sequence length="118" mass="13333">MKYLLLIHMNPDIWSTLTQADIDEVMTGHDQFIKHITETGELIRTDALAEPEQSSVVRVRQGAPAVTDGPYVEAKEFLAGFYFVECETKERACELAAMIPDAKWNAIEVRAIVHTQEK</sequence>
<comment type="caution">
    <text evidence="3">The sequence shown here is derived from an EMBL/GenBank/DDBJ whole genome shotgun (WGS) entry which is preliminary data.</text>
</comment>
<gene>
    <name evidence="3" type="ORF">GCM10017581_050170</name>
</gene>
<dbReference type="RefSeq" id="WP_261960452.1">
    <property type="nucleotide sequence ID" value="NZ_BAAAXA010000001.1"/>
</dbReference>
<dbReference type="SUPFAM" id="SSF54909">
    <property type="entry name" value="Dimeric alpha+beta barrel"/>
    <property type="match status" value="1"/>
</dbReference>
<dbReference type="AlphaFoldDB" id="A0A9W6KLB0"/>
<dbReference type="Proteomes" id="UP001143480">
    <property type="component" value="Unassembled WGS sequence"/>
</dbReference>
<dbReference type="Pfam" id="PF03795">
    <property type="entry name" value="YCII"/>
    <property type="match status" value="1"/>
</dbReference>